<sequence length="336" mass="36218">MTVLVLYAGGTIGMESTSSGYQPMQGFEAFLQAQMSMRTGHPIPEFDFISFENLIDSSNLMPSDWTHIGHSLLENWDKYEGFILLHGTDTMAYTASMLSFMLQGCDKPVIVTGSQIPMTEARNDAIDNLISSLILAGTPSISEVCIYFNGLLVRGSRATKVSSQDLDAFDSPNYPRIGKVGINVELKKHLLLPQGKPLFTVPNFDPSAVAIIHTYPGMQSSVLEALLNNQSLRGLVLCTYGAGNPPAANRDFMSALQVANDRDICIVNISQCLKGGVTQGAYATGSALGKVGVISGNDMTLEAAFTKLHFLLASNLATEHVKKYMMTALCGESTVV</sequence>
<dbReference type="Gene3D" id="3.40.50.1170">
    <property type="entry name" value="L-asparaginase, N-terminal domain"/>
    <property type="match status" value="1"/>
</dbReference>
<dbReference type="Pfam" id="PF17763">
    <property type="entry name" value="Asparaginase_C"/>
    <property type="match status" value="1"/>
</dbReference>
<evidence type="ECO:0000256" key="4">
    <source>
        <dbReference type="PIRSR" id="PIRSR001220-1"/>
    </source>
</evidence>
<dbReference type="InterPro" id="IPR027473">
    <property type="entry name" value="L-asparaginase_C"/>
</dbReference>
<keyword evidence="10" id="KW-1185">Reference proteome</keyword>
<feature type="binding site" evidence="5">
    <location>
        <begin position="88"/>
        <end position="89"/>
    </location>
    <ligand>
        <name>substrate</name>
    </ligand>
</feature>
<dbReference type="PROSITE" id="PS00917">
    <property type="entry name" value="ASN_GLN_ASE_2"/>
    <property type="match status" value="1"/>
</dbReference>
<name>A0A317CDQ1_9GAMM</name>
<dbReference type="InterPro" id="IPR027474">
    <property type="entry name" value="L-asparaginase_N"/>
</dbReference>
<accession>A0A317CDQ1</accession>
<feature type="active site" description="O-isoaspartyl threonine intermediate" evidence="4">
    <location>
        <position position="11"/>
    </location>
</feature>
<dbReference type="Gene3D" id="3.40.50.40">
    <property type="match status" value="1"/>
</dbReference>
<evidence type="ECO:0000313" key="9">
    <source>
        <dbReference type="EMBL" id="PWQ94252.1"/>
    </source>
</evidence>
<dbReference type="SUPFAM" id="SSF53774">
    <property type="entry name" value="Glutaminase/Asparaginase"/>
    <property type="match status" value="1"/>
</dbReference>
<dbReference type="InterPro" id="IPR027475">
    <property type="entry name" value="Asparaginase/glutaminase_AS2"/>
</dbReference>
<dbReference type="FunFam" id="3.40.50.40:FF:000001">
    <property type="entry name" value="L-asparaginase 1"/>
    <property type="match status" value="1"/>
</dbReference>
<dbReference type="FunFam" id="3.40.50.1170:FF:000001">
    <property type="entry name" value="L-asparaginase 2"/>
    <property type="match status" value="1"/>
</dbReference>
<evidence type="ECO:0000256" key="1">
    <source>
        <dbReference type="ARBA" id="ARBA00010518"/>
    </source>
</evidence>
<feature type="binding site" evidence="5">
    <location>
        <position position="57"/>
    </location>
    <ligand>
        <name>substrate</name>
    </ligand>
</feature>
<proteinExistence type="inferred from homology"/>
<dbReference type="CDD" id="cd08963">
    <property type="entry name" value="L-asparaginase_I"/>
    <property type="match status" value="1"/>
</dbReference>
<comment type="similarity">
    <text evidence="1">Belongs to the asparaginase 1 family.</text>
</comment>
<reference evidence="9 10" key="1">
    <citation type="submission" date="2018-05" db="EMBL/GenBank/DDBJ databases">
        <title>Leucothrix arctica sp. nov., isolated from Arctic seawater.</title>
        <authorList>
            <person name="Choi A."/>
            <person name="Baek K."/>
        </authorList>
    </citation>
    <scope>NUCLEOTIDE SEQUENCE [LARGE SCALE GENOMIC DNA]</scope>
    <source>
        <strain evidence="9 10">IMCC9719</strain>
    </source>
</reference>
<dbReference type="PIRSF" id="PIRSF500176">
    <property type="entry name" value="L_ASNase"/>
    <property type="match status" value="1"/>
</dbReference>
<feature type="domain" description="Asparaginase/glutaminase C-terminal" evidence="8">
    <location>
        <begin position="209"/>
        <end position="325"/>
    </location>
</feature>
<dbReference type="PANTHER" id="PTHR11707:SF28">
    <property type="entry name" value="60 KDA LYSOPHOSPHOLIPASE"/>
    <property type="match status" value="1"/>
</dbReference>
<dbReference type="InterPro" id="IPR006034">
    <property type="entry name" value="Asparaginase/glutaminase-like"/>
</dbReference>
<protein>
    <recommendedName>
        <fullName evidence="2">asparaginase</fullName>
        <ecNumber evidence="2">3.5.1.1</ecNumber>
    </recommendedName>
</protein>
<evidence type="ECO:0000259" key="7">
    <source>
        <dbReference type="Pfam" id="PF00710"/>
    </source>
</evidence>
<dbReference type="InterPro" id="IPR040919">
    <property type="entry name" value="Asparaginase_C"/>
</dbReference>
<dbReference type="SMART" id="SM00870">
    <property type="entry name" value="Asparaginase"/>
    <property type="match status" value="1"/>
</dbReference>
<evidence type="ECO:0000256" key="5">
    <source>
        <dbReference type="PIRSR" id="PIRSR001220-2"/>
    </source>
</evidence>
<dbReference type="OrthoDB" id="9788068at2"/>
<dbReference type="EMBL" id="QGKL01000041">
    <property type="protein sequence ID" value="PWQ94252.1"/>
    <property type="molecule type" value="Genomic_DNA"/>
</dbReference>
<dbReference type="InterPro" id="IPR036152">
    <property type="entry name" value="Asp/glu_Ase-like_sf"/>
</dbReference>
<dbReference type="GO" id="GO:0009066">
    <property type="term" value="P:aspartate family amino acid metabolic process"/>
    <property type="evidence" value="ECO:0007669"/>
    <property type="project" value="UniProtKB-ARBA"/>
</dbReference>
<dbReference type="Proteomes" id="UP000245506">
    <property type="component" value="Unassembled WGS sequence"/>
</dbReference>
<evidence type="ECO:0000256" key="6">
    <source>
        <dbReference type="PROSITE-ProRule" id="PRU10100"/>
    </source>
</evidence>
<dbReference type="EC" id="3.5.1.1" evidence="2"/>
<dbReference type="Pfam" id="PF00710">
    <property type="entry name" value="Asparaginase"/>
    <property type="match status" value="1"/>
</dbReference>
<dbReference type="NCBIfam" id="TIGR00519">
    <property type="entry name" value="asnASE_I"/>
    <property type="match status" value="1"/>
</dbReference>
<keyword evidence="3 9" id="KW-0378">Hydrolase</keyword>
<evidence type="ECO:0000313" key="10">
    <source>
        <dbReference type="Proteomes" id="UP000245506"/>
    </source>
</evidence>
<dbReference type="PROSITE" id="PS51732">
    <property type="entry name" value="ASN_GLN_ASE_3"/>
    <property type="match status" value="1"/>
</dbReference>
<comment type="caution">
    <text evidence="9">The sequence shown here is derived from an EMBL/GenBank/DDBJ whole genome shotgun (WGS) entry which is preliminary data.</text>
</comment>
<dbReference type="PIRSF" id="PIRSF001220">
    <property type="entry name" value="L-ASNase_gatD"/>
    <property type="match status" value="1"/>
</dbReference>
<dbReference type="GO" id="GO:0004067">
    <property type="term" value="F:asparaginase activity"/>
    <property type="evidence" value="ECO:0007669"/>
    <property type="project" value="UniProtKB-UniRule"/>
</dbReference>
<evidence type="ECO:0000256" key="3">
    <source>
        <dbReference type="ARBA" id="ARBA00022801"/>
    </source>
</evidence>
<feature type="domain" description="L-asparaginase N-terminal" evidence="7">
    <location>
        <begin position="3"/>
        <end position="189"/>
    </location>
</feature>
<dbReference type="InterPro" id="IPR006033">
    <property type="entry name" value="AsnA_fam"/>
</dbReference>
<evidence type="ECO:0000259" key="8">
    <source>
        <dbReference type="Pfam" id="PF17763"/>
    </source>
</evidence>
<dbReference type="InterPro" id="IPR037152">
    <property type="entry name" value="L-asparaginase_N_sf"/>
</dbReference>
<organism evidence="9 10">
    <name type="scientific">Leucothrix arctica</name>
    <dbReference type="NCBI Taxonomy" id="1481894"/>
    <lineage>
        <taxon>Bacteria</taxon>
        <taxon>Pseudomonadati</taxon>
        <taxon>Pseudomonadota</taxon>
        <taxon>Gammaproteobacteria</taxon>
        <taxon>Thiotrichales</taxon>
        <taxon>Thiotrichaceae</taxon>
        <taxon>Leucothrix</taxon>
    </lineage>
</organism>
<dbReference type="InterPro" id="IPR041725">
    <property type="entry name" value="L-asparaginase_I"/>
</dbReference>
<dbReference type="AlphaFoldDB" id="A0A317CDQ1"/>
<feature type="active site" evidence="6">
    <location>
        <position position="88"/>
    </location>
</feature>
<dbReference type="PRINTS" id="PR00139">
    <property type="entry name" value="ASNGLNASE"/>
</dbReference>
<evidence type="ECO:0000256" key="2">
    <source>
        <dbReference type="ARBA" id="ARBA00012920"/>
    </source>
</evidence>
<gene>
    <name evidence="9" type="primary">ansA</name>
    <name evidence="9" type="ORF">DKT75_17100</name>
</gene>
<dbReference type="RefSeq" id="WP_109825049.1">
    <property type="nucleotide sequence ID" value="NZ_QGKL01000041.1"/>
</dbReference>
<dbReference type="PANTHER" id="PTHR11707">
    <property type="entry name" value="L-ASPARAGINASE"/>
    <property type="match status" value="1"/>
</dbReference>
<dbReference type="SFLD" id="SFLDS00057">
    <property type="entry name" value="Glutaminase/Asparaginase"/>
    <property type="match status" value="1"/>
</dbReference>